<dbReference type="AlphaFoldDB" id="A0A9Q3GQ20"/>
<reference evidence="2" key="1">
    <citation type="submission" date="2021-03" db="EMBL/GenBank/DDBJ databases">
        <title>Draft genome sequence of rust myrtle Austropuccinia psidii MF-1, a brazilian biotype.</title>
        <authorList>
            <person name="Quecine M.C."/>
            <person name="Pachon D.M.R."/>
            <person name="Bonatelli M.L."/>
            <person name="Correr F.H."/>
            <person name="Franceschini L.M."/>
            <person name="Leite T.F."/>
            <person name="Margarido G.R.A."/>
            <person name="Almeida C.A."/>
            <person name="Ferrarezi J.A."/>
            <person name="Labate C.A."/>
        </authorList>
    </citation>
    <scope>NUCLEOTIDE SEQUENCE</scope>
    <source>
        <strain evidence="2">MF-1</strain>
    </source>
</reference>
<feature type="domain" description="Reverse transcriptase Ty1/copia-type" evidence="1">
    <location>
        <begin position="3"/>
        <end position="155"/>
    </location>
</feature>
<evidence type="ECO:0000313" key="3">
    <source>
        <dbReference type="Proteomes" id="UP000765509"/>
    </source>
</evidence>
<dbReference type="Pfam" id="PF07727">
    <property type="entry name" value="RVT_2"/>
    <property type="match status" value="1"/>
</dbReference>
<keyword evidence="3" id="KW-1185">Reference proteome</keyword>
<organism evidence="2 3">
    <name type="scientific">Austropuccinia psidii MF-1</name>
    <dbReference type="NCBI Taxonomy" id="1389203"/>
    <lineage>
        <taxon>Eukaryota</taxon>
        <taxon>Fungi</taxon>
        <taxon>Dikarya</taxon>
        <taxon>Basidiomycota</taxon>
        <taxon>Pucciniomycotina</taxon>
        <taxon>Pucciniomycetes</taxon>
        <taxon>Pucciniales</taxon>
        <taxon>Sphaerophragmiaceae</taxon>
        <taxon>Austropuccinia</taxon>
    </lineage>
</organism>
<comment type="caution">
    <text evidence="2">The sequence shown here is derived from an EMBL/GenBank/DDBJ whole genome shotgun (WGS) entry which is preliminary data.</text>
</comment>
<dbReference type="OrthoDB" id="2515050at2759"/>
<proteinExistence type="predicted"/>
<sequence length="225" mass="25991">MNKVWKVRTFDFKVAFISSLIDKPVYIWLPQGMNLPTHSIMKLKKALYGTKQAARCWWLHLQRILKYIGFIVNQEETSEYYLDSELGQEMLWIHVDDGALTASSEELLKFLSLKLDEALWIKWDKSTNNLVGISITPSADGFKFHQPDLIHKLLDIDGSNITTQWPMPIRFLLESQSHGVMDKEYIRRIGMPLYIVQGSCPDISYSVNYVACFSMGPSVDHWNSL</sequence>
<dbReference type="InterPro" id="IPR013103">
    <property type="entry name" value="RVT_2"/>
</dbReference>
<evidence type="ECO:0000313" key="2">
    <source>
        <dbReference type="EMBL" id="MBW0474865.1"/>
    </source>
</evidence>
<dbReference type="Proteomes" id="UP000765509">
    <property type="component" value="Unassembled WGS sequence"/>
</dbReference>
<name>A0A9Q3GQ20_9BASI</name>
<evidence type="ECO:0000259" key="1">
    <source>
        <dbReference type="Pfam" id="PF07727"/>
    </source>
</evidence>
<gene>
    <name evidence="2" type="ORF">O181_014580</name>
</gene>
<protein>
    <recommendedName>
        <fullName evidence="1">Reverse transcriptase Ty1/copia-type domain-containing protein</fullName>
    </recommendedName>
</protein>
<dbReference type="EMBL" id="AVOT02003888">
    <property type="protein sequence ID" value="MBW0474865.1"/>
    <property type="molecule type" value="Genomic_DNA"/>
</dbReference>
<accession>A0A9Q3GQ20</accession>